<evidence type="ECO:0000313" key="1">
    <source>
        <dbReference type="EMBL" id="SDF23246.1"/>
    </source>
</evidence>
<dbReference type="AlphaFoldDB" id="A0A1G7JEA0"/>
<dbReference type="SUPFAM" id="SSF53756">
    <property type="entry name" value="UDP-Glycosyltransferase/glycogen phosphorylase"/>
    <property type="match status" value="1"/>
</dbReference>
<evidence type="ECO:0000313" key="2">
    <source>
        <dbReference type="Proteomes" id="UP000182284"/>
    </source>
</evidence>
<name>A0A1G7JEA0_9RHOB</name>
<dbReference type="InterPro" id="IPR043148">
    <property type="entry name" value="TagF_C"/>
</dbReference>
<dbReference type="RefSeq" id="WP_083351727.1">
    <property type="nucleotide sequence ID" value="NZ_FNBL01000003.1"/>
</dbReference>
<accession>A0A1G7JEA0</accession>
<dbReference type="EMBL" id="FNBL01000003">
    <property type="protein sequence ID" value="SDF23246.1"/>
    <property type="molecule type" value="Genomic_DNA"/>
</dbReference>
<dbReference type="GO" id="GO:0015774">
    <property type="term" value="P:polysaccharide transport"/>
    <property type="evidence" value="ECO:0007669"/>
    <property type="project" value="InterPro"/>
</dbReference>
<proteinExistence type="predicted"/>
<dbReference type="GO" id="GO:0000271">
    <property type="term" value="P:polysaccharide biosynthetic process"/>
    <property type="evidence" value="ECO:0007669"/>
    <property type="project" value="InterPro"/>
</dbReference>
<sequence length="329" mass="37326">MEQLKSPLAARNIPKGVKSCVVHGFGSWFDAIGHERHDFFTKLMPKLTREGITPYLVEGDSRTSRALLLENHLHIIVGGPAMFGPTILHACPSYLWGFWYFDELGHGANSSLRFSRFPEHEVDREQADYFFNGVTGFMLRENVSKLGQEPRMDAPLRPATATILCQPIENETPRTHYLTTKEMIVTAAEFDRDAVVYVKPHPHQGKLGRRHILEICADHPNVKVSDASIHDLIEAARVVITQNSSAGFEALMQRKPVVTCGKSDYWHATLTPRNISELRDAIEFGPETMSSFDYAGYFNWFLEKQCLEPAKDNFAPRAWARVRDKLILD</sequence>
<dbReference type="Proteomes" id="UP000182284">
    <property type="component" value="Unassembled WGS sequence"/>
</dbReference>
<reference evidence="1 2" key="1">
    <citation type="submission" date="2016-10" db="EMBL/GenBank/DDBJ databases">
        <authorList>
            <person name="de Groot N.N."/>
        </authorList>
    </citation>
    <scope>NUCLEOTIDE SEQUENCE [LARGE SCALE GENOMIC DNA]</scope>
    <source>
        <strain evidence="1 2">DSM 27375</strain>
    </source>
</reference>
<dbReference type="Pfam" id="PF05159">
    <property type="entry name" value="Capsule_synth"/>
    <property type="match status" value="1"/>
</dbReference>
<organism evidence="1 2">
    <name type="scientific">Celeribacter baekdonensis</name>
    <dbReference type="NCBI Taxonomy" id="875171"/>
    <lineage>
        <taxon>Bacteria</taxon>
        <taxon>Pseudomonadati</taxon>
        <taxon>Pseudomonadota</taxon>
        <taxon>Alphaproteobacteria</taxon>
        <taxon>Rhodobacterales</taxon>
        <taxon>Roseobacteraceae</taxon>
        <taxon>Celeribacter</taxon>
    </lineage>
</organism>
<dbReference type="InterPro" id="IPR007833">
    <property type="entry name" value="Capsule_polysaccharide_synth"/>
</dbReference>
<dbReference type="OrthoDB" id="6713140at2"/>
<dbReference type="Gene3D" id="3.40.50.12580">
    <property type="match status" value="1"/>
</dbReference>
<protein>
    <submittedName>
        <fullName evidence="1">Capsule polysaccharide biosynthesis protein</fullName>
    </submittedName>
</protein>
<gene>
    <name evidence="1" type="ORF">SAMN04488117_10351</name>
</gene>